<dbReference type="PANTHER" id="PTHR37816">
    <property type="entry name" value="YALI0E33011P"/>
    <property type="match status" value="1"/>
</dbReference>
<protein>
    <recommendedName>
        <fullName evidence="4">Topology modulation protein</fullName>
    </recommendedName>
</protein>
<dbReference type="Gene3D" id="3.40.50.300">
    <property type="entry name" value="P-loop containing nucleotide triphosphate hydrolases"/>
    <property type="match status" value="1"/>
</dbReference>
<name>A0A8J3Q4J8_9ACTN</name>
<dbReference type="InterPro" id="IPR052922">
    <property type="entry name" value="Cytidylate_Kinase-2"/>
</dbReference>
<evidence type="ECO:0000313" key="2">
    <source>
        <dbReference type="EMBL" id="GIH03705.1"/>
    </source>
</evidence>
<dbReference type="PANTHER" id="PTHR37816:SF3">
    <property type="entry name" value="MODULATES DNA TOPOLOGY"/>
    <property type="match status" value="1"/>
</dbReference>
<evidence type="ECO:0008006" key="4">
    <source>
        <dbReference type="Google" id="ProtNLM"/>
    </source>
</evidence>
<evidence type="ECO:0000313" key="3">
    <source>
        <dbReference type="Proteomes" id="UP000612899"/>
    </source>
</evidence>
<dbReference type="AlphaFoldDB" id="A0A8J3Q4J8"/>
<dbReference type="InterPro" id="IPR027417">
    <property type="entry name" value="P-loop_NTPase"/>
</dbReference>
<sequence length="171" mass="18792">MERVAIIGCGGSGKSTIAKRLGALLNLPVSHLDALYYDENWNPLPLAEFAAKQELLVAGQRWLIEGNYATTLPIRLAAADTVIFLDLPAPVCLWGIVQRALAIPGRATSHRRGLRSDQLEFFLVRMGLPQIDEAPRAGPGHRTRGPYQTDHAVQPESGQPVRRASREHRVS</sequence>
<evidence type="ECO:0000256" key="1">
    <source>
        <dbReference type="SAM" id="MobiDB-lite"/>
    </source>
</evidence>
<organism evidence="2 3">
    <name type="scientific">Rhizocola hellebori</name>
    <dbReference type="NCBI Taxonomy" id="1392758"/>
    <lineage>
        <taxon>Bacteria</taxon>
        <taxon>Bacillati</taxon>
        <taxon>Actinomycetota</taxon>
        <taxon>Actinomycetes</taxon>
        <taxon>Micromonosporales</taxon>
        <taxon>Micromonosporaceae</taxon>
        <taxon>Rhizocola</taxon>
    </lineage>
</organism>
<dbReference type="Proteomes" id="UP000612899">
    <property type="component" value="Unassembled WGS sequence"/>
</dbReference>
<gene>
    <name evidence="2" type="ORF">Rhe02_17720</name>
</gene>
<keyword evidence="3" id="KW-1185">Reference proteome</keyword>
<dbReference type="SUPFAM" id="SSF52540">
    <property type="entry name" value="P-loop containing nucleoside triphosphate hydrolases"/>
    <property type="match status" value="1"/>
</dbReference>
<accession>A0A8J3Q4J8</accession>
<reference evidence="2" key="1">
    <citation type="submission" date="2021-01" db="EMBL/GenBank/DDBJ databases">
        <title>Whole genome shotgun sequence of Rhizocola hellebori NBRC 109834.</title>
        <authorList>
            <person name="Komaki H."/>
            <person name="Tamura T."/>
        </authorList>
    </citation>
    <scope>NUCLEOTIDE SEQUENCE</scope>
    <source>
        <strain evidence="2">NBRC 109834</strain>
    </source>
</reference>
<comment type="caution">
    <text evidence="2">The sequence shown here is derived from an EMBL/GenBank/DDBJ whole genome shotgun (WGS) entry which is preliminary data.</text>
</comment>
<dbReference type="EMBL" id="BONY01000009">
    <property type="protein sequence ID" value="GIH03705.1"/>
    <property type="molecule type" value="Genomic_DNA"/>
</dbReference>
<proteinExistence type="predicted"/>
<dbReference type="RefSeq" id="WP_239123578.1">
    <property type="nucleotide sequence ID" value="NZ_BONY01000009.1"/>
</dbReference>
<feature type="region of interest" description="Disordered" evidence="1">
    <location>
        <begin position="132"/>
        <end position="171"/>
    </location>
</feature>